<dbReference type="GO" id="GO:0005886">
    <property type="term" value="C:plasma membrane"/>
    <property type="evidence" value="ECO:0007669"/>
    <property type="project" value="UniProtKB-SubCell"/>
</dbReference>
<dbReference type="AlphaFoldDB" id="A0A426VGN1"/>
<evidence type="ECO:0000259" key="8">
    <source>
        <dbReference type="Pfam" id="PF04239"/>
    </source>
</evidence>
<dbReference type="InterPro" id="IPR023090">
    <property type="entry name" value="UPF0702_alpha/beta_dom_sf"/>
</dbReference>
<dbReference type="Pfam" id="PF04239">
    <property type="entry name" value="DUF421"/>
    <property type="match status" value="1"/>
</dbReference>
<feature type="transmembrane region" description="Helical" evidence="7">
    <location>
        <begin position="63"/>
        <end position="83"/>
    </location>
</feature>
<evidence type="ECO:0000256" key="5">
    <source>
        <dbReference type="ARBA" id="ARBA00022989"/>
    </source>
</evidence>
<dbReference type="RefSeq" id="WP_125241197.1">
    <property type="nucleotide sequence ID" value="NZ_RSED01000001.1"/>
</dbReference>
<dbReference type="Proteomes" id="UP000269265">
    <property type="component" value="Unassembled WGS sequence"/>
</dbReference>
<protein>
    <submittedName>
        <fullName evidence="9">DUF421 domain-containing protein</fullName>
    </submittedName>
</protein>
<dbReference type="PANTHER" id="PTHR34582:SF6">
    <property type="entry name" value="UPF0702 TRANSMEMBRANE PROTEIN YCAP"/>
    <property type="match status" value="1"/>
</dbReference>
<comment type="subcellular location">
    <subcellularLocation>
        <location evidence="1">Cell membrane</location>
        <topology evidence="1">Multi-pass membrane protein</topology>
    </subcellularLocation>
</comment>
<keyword evidence="10" id="KW-1185">Reference proteome</keyword>
<evidence type="ECO:0000256" key="2">
    <source>
        <dbReference type="ARBA" id="ARBA00006448"/>
    </source>
</evidence>
<organism evidence="9 10">
    <name type="scientific">Aquabacterium soli</name>
    <dbReference type="NCBI Taxonomy" id="2493092"/>
    <lineage>
        <taxon>Bacteria</taxon>
        <taxon>Pseudomonadati</taxon>
        <taxon>Pseudomonadota</taxon>
        <taxon>Betaproteobacteria</taxon>
        <taxon>Burkholderiales</taxon>
        <taxon>Aquabacterium</taxon>
    </lineage>
</organism>
<keyword evidence="5 7" id="KW-1133">Transmembrane helix</keyword>
<keyword evidence="3" id="KW-1003">Cell membrane</keyword>
<comment type="similarity">
    <text evidence="2">Belongs to the UPF0702 family.</text>
</comment>
<name>A0A426VGN1_9BURK</name>
<sequence length="155" mass="17005">MFDLDLPWWEFILRGAIIYGALLVLVRVSGKRTVGQFTPFDLIVVLLLSEGVSAGLTGGDDSVGGGLLVVTTLIGLNLLVAMASSRSKRLEVMFEGNPVLIGRDGQFFEQVLKRHHVGDGDVQKSLREADCDLHEMRYAFLETDGTISIQKKRGN</sequence>
<comment type="caution">
    <text evidence="9">The sequence shown here is derived from an EMBL/GenBank/DDBJ whole genome shotgun (WGS) entry which is preliminary data.</text>
</comment>
<feature type="domain" description="YetF C-terminal" evidence="8">
    <location>
        <begin position="86"/>
        <end position="153"/>
    </location>
</feature>
<dbReference type="EMBL" id="RSED01000001">
    <property type="protein sequence ID" value="RRS06054.1"/>
    <property type="molecule type" value="Genomic_DNA"/>
</dbReference>
<evidence type="ECO:0000256" key="1">
    <source>
        <dbReference type="ARBA" id="ARBA00004651"/>
    </source>
</evidence>
<evidence type="ECO:0000256" key="3">
    <source>
        <dbReference type="ARBA" id="ARBA00022475"/>
    </source>
</evidence>
<evidence type="ECO:0000256" key="4">
    <source>
        <dbReference type="ARBA" id="ARBA00022692"/>
    </source>
</evidence>
<feature type="transmembrane region" description="Helical" evidence="7">
    <location>
        <begin position="6"/>
        <end position="26"/>
    </location>
</feature>
<evidence type="ECO:0000256" key="6">
    <source>
        <dbReference type="ARBA" id="ARBA00023136"/>
    </source>
</evidence>
<evidence type="ECO:0000256" key="7">
    <source>
        <dbReference type="SAM" id="Phobius"/>
    </source>
</evidence>
<gene>
    <name evidence="9" type="ORF">EIP75_00130</name>
</gene>
<keyword evidence="6 7" id="KW-0472">Membrane</keyword>
<evidence type="ECO:0000313" key="9">
    <source>
        <dbReference type="EMBL" id="RRS06054.1"/>
    </source>
</evidence>
<proteinExistence type="inferred from homology"/>
<accession>A0A426VGN1</accession>
<dbReference type="PANTHER" id="PTHR34582">
    <property type="entry name" value="UPF0702 TRANSMEMBRANE PROTEIN YCAP"/>
    <property type="match status" value="1"/>
</dbReference>
<dbReference type="InterPro" id="IPR007353">
    <property type="entry name" value="DUF421"/>
</dbReference>
<reference evidence="9 10" key="1">
    <citation type="submission" date="2018-12" db="EMBL/GenBank/DDBJ databases">
        <title>The whole draft genome of Aquabacterium sp. SJQ9.</title>
        <authorList>
            <person name="Sun L."/>
            <person name="Gao X."/>
            <person name="Chen W."/>
            <person name="Huang K."/>
        </authorList>
    </citation>
    <scope>NUCLEOTIDE SEQUENCE [LARGE SCALE GENOMIC DNA]</scope>
    <source>
        <strain evidence="9 10">SJQ9</strain>
    </source>
</reference>
<dbReference type="OrthoDB" id="9793799at2"/>
<feature type="transmembrane region" description="Helical" evidence="7">
    <location>
        <begin position="38"/>
        <end position="57"/>
    </location>
</feature>
<keyword evidence="4 7" id="KW-0812">Transmembrane</keyword>
<evidence type="ECO:0000313" key="10">
    <source>
        <dbReference type="Proteomes" id="UP000269265"/>
    </source>
</evidence>
<dbReference type="Gene3D" id="3.30.240.20">
    <property type="entry name" value="bsu07140 like domains"/>
    <property type="match status" value="1"/>
</dbReference>